<evidence type="ECO:0000313" key="2">
    <source>
        <dbReference type="Proteomes" id="UP000257109"/>
    </source>
</evidence>
<dbReference type="OrthoDB" id="2663223at2759"/>
<sequence length="107" mass="12260">MTPIMSLLFGPSFIYPSYGYTKHLLPHLFSNMGQSKLQCETYLGQKSSCIFSRSSLVTTISATQWFVTFIDDCTKITWLYSLKHKTNVFYVFCAFHAIVITQLPTNI</sequence>
<dbReference type="Proteomes" id="UP000257109">
    <property type="component" value="Unassembled WGS sequence"/>
</dbReference>
<protein>
    <submittedName>
        <fullName evidence="1">Uncharacterized protein</fullName>
    </submittedName>
</protein>
<gene>
    <name evidence="1" type="ORF">CR513_01201</name>
</gene>
<dbReference type="AlphaFoldDB" id="A0A371IFP8"/>
<evidence type="ECO:0000313" key="1">
    <source>
        <dbReference type="EMBL" id="RDY13830.1"/>
    </source>
</evidence>
<dbReference type="EMBL" id="QJKJ01000190">
    <property type="protein sequence ID" value="RDY13830.1"/>
    <property type="molecule type" value="Genomic_DNA"/>
</dbReference>
<proteinExistence type="predicted"/>
<comment type="caution">
    <text evidence="1">The sequence shown here is derived from an EMBL/GenBank/DDBJ whole genome shotgun (WGS) entry which is preliminary data.</text>
</comment>
<reference evidence="1" key="1">
    <citation type="submission" date="2018-05" db="EMBL/GenBank/DDBJ databases">
        <title>Draft genome of Mucuna pruriens seed.</title>
        <authorList>
            <person name="Nnadi N.E."/>
            <person name="Vos R."/>
            <person name="Hasami M.H."/>
            <person name="Devisetty U.K."/>
            <person name="Aguiy J.C."/>
        </authorList>
    </citation>
    <scope>NUCLEOTIDE SEQUENCE [LARGE SCALE GENOMIC DNA]</scope>
    <source>
        <strain evidence="1">JCA_2017</strain>
    </source>
</reference>
<accession>A0A371IFP8</accession>
<name>A0A371IFP8_MUCPR</name>
<keyword evidence="2" id="KW-1185">Reference proteome</keyword>
<organism evidence="1 2">
    <name type="scientific">Mucuna pruriens</name>
    <name type="common">Velvet bean</name>
    <name type="synonym">Dolichos pruriens</name>
    <dbReference type="NCBI Taxonomy" id="157652"/>
    <lineage>
        <taxon>Eukaryota</taxon>
        <taxon>Viridiplantae</taxon>
        <taxon>Streptophyta</taxon>
        <taxon>Embryophyta</taxon>
        <taxon>Tracheophyta</taxon>
        <taxon>Spermatophyta</taxon>
        <taxon>Magnoliopsida</taxon>
        <taxon>eudicotyledons</taxon>
        <taxon>Gunneridae</taxon>
        <taxon>Pentapetalae</taxon>
        <taxon>rosids</taxon>
        <taxon>fabids</taxon>
        <taxon>Fabales</taxon>
        <taxon>Fabaceae</taxon>
        <taxon>Papilionoideae</taxon>
        <taxon>50 kb inversion clade</taxon>
        <taxon>NPAAA clade</taxon>
        <taxon>indigoferoid/millettioid clade</taxon>
        <taxon>Phaseoleae</taxon>
        <taxon>Mucuna</taxon>
    </lineage>
</organism>
<feature type="non-terminal residue" evidence="1">
    <location>
        <position position="1"/>
    </location>
</feature>